<dbReference type="EMBL" id="JAEFCI010010373">
    <property type="protein sequence ID" value="KAG5457248.1"/>
    <property type="molecule type" value="Genomic_DNA"/>
</dbReference>
<keyword evidence="2" id="KW-1185">Reference proteome</keyword>
<evidence type="ECO:0000313" key="1">
    <source>
        <dbReference type="EMBL" id="KAG5457248.1"/>
    </source>
</evidence>
<accession>A0A8H7ZQH9</accession>
<protein>
    <submittedName>
        <fullName evidence="1">Uncharacterized protein</fullName>
    </submittedName>
</protein>
<comment type="caution">
    <text evidence="1">The sequence shown here is derived from an EMBL/GenBank/DDBJ whole genome shotgun (WGS) entry which is preliminary data.</text>
</comment>
<evidence type="ECO:0000313" key="2">
    <source>
        <dbReference type="Proteomes" id="UP000673691"/>
    </source>
</evidence>
<dbReference type="AlphaFoldDB" id="A0A8H7ZQH9"/>
<proteinExistence type="predicted"/>
<organism evidence="1 2">
    <name type="scientific">Olpidium bornovanus</name>
    <dbReference type="NCBI Taxonomy" id="278681"/>
    <lineage>
        <taxon>Eukaryota</taxon>
        <taxon>Fungi</taxon>
        <taxon>Fungi incertae sedis</taxon>
        <taxon>Olpidiomycota</taxon>
        <taxon>Olpidiomycotina</taxon>
        <taxon>Olpidiomycetes</taxon>
        <taxon>Olpidiales</taxon>
        <taxon>Olpidiaceae</taxon>
        <taxon>Olpidium</taxon>
    </lineage>
</organism>
<dbReference type="Proteomes" id="UP000673691">
    <property type="component" value="Unassembled WGS sequence"/>
</dbReference>
<sequence>MFAGVPAERRRHDYGWLGYAQLAQAETKRTLVINLRTYARCIFKPISQSLLKSRRQLCPTTGFPATAIISNTSLKFGFVS</sequence>
<reference evidence="1 2" key="1">
    <citation type="journal article" name="Sci. Rep.">
        <title>Genome-scale phylogenetic analyses confirm Olpidium as the closest living zoosporic fungus to the non-flagellated, terrestrial fungi.</title>
        <authorList>
            <person name="Chang Y."/>
            <person name="Rochon D."/>
            <person name="Sekimoto S."/>
            <person name="Wang Y."/>
            <person name="Chovatia M."/>
            <person name="Sandor L."/>
            <person name="Salamov A."/>
            <person name="Grigoriev I.V."/>
            <person name="Stajich J.E."/>
            <person name="Spatafora J.W."/>
        </authorList>
    </citation>
    <scope>NUCLEOTIDE SEQUENCE [LARGE SCALE GENOMIC DNA]</scope>
    <source>
        <strain evidence="1">S191</strain>
    </source>
</reference>
<name>A0A8H7ZQH9_9FUNG</name>
<gene>
    <name evidence="1" type="ORF">BJ554DRAFT_2787</name>
</gene>